<dbReference type="InterPro" id="IPR036390">
    <property type="entry name" value="WH_DNA-bd_sf"/>
</dbReference>
<dbReference type="PROSITE" id="PS51118">
    <property type="entry name" value="HTH_HXLR"/>
    <property type="match status" value="1"/>
</dbReference>
<dbReference type="GO" id="GO:0003677">
    <property type="term" value="F:DNA binding"/>
    <property type="evidence" value="ECO:0007669"/>
    <property type="project" value="UniProtKB-KW"/>
</dbReference>
<evidence type="ECO:0000256" key="3">
    <source>
        <dbReference type="ARBA" id="ARBA00023163"/>
    </source>
</evidence>
<dbReference type="SUPFAM" id="SSF46785">
    <property type="entry name" value="Winged helix' DNA-binding domain"/>
    <property type="match status" value="1"/>
</dbReference>
<gene>
    <name evidence="5" type="ORF">HMPREF1557_00294</name>
</gene>
<sequence length="120" mass="14165">MKEVYRMAKSIMLENTCPMELGVNILSGKWKLKILWNIYKKKTVRFNELRRLLGSITTKTLTDQLKELEEKGIIQRTIYPEIPPKVEYSLTEIGQTLEPVLKTLCDWGKQYQTMTNFHKK</sequence>
<dbReference type="HOGENOM" id="CLU_111585_5_2_9"/>
<keyword evidence="2" id="KW-0238">DNA-binding</keyword>
<dbReference type="PANTHER" id="PTHR33204:SF38">
    <property type="entry name" value="HTH-TYPE TRANSCRIPTIONAL ACTIVATOR HXLR"/>
    <property type="match status" value="1"/>
</dbReference>
<protein>
    <submittedName>
        <fullName evidence="5">Putative HTH-type transcriptional activator HxlR</fullName>
    </submittedName>
</protein>
<dbReference type="InterPro" id="IPR036388">
    <property type="entry name" value="WH-like_DNA-bd_sf"/>
</dbReference>
<dbReference type="PATRIC" id="fig|1227275.3.peg.260"/>
<dbReference type="PANTHER" id="PTHR33204">
    <property type="entry name" value="TRANSCRIPTIONAL REGULATOR, MARR FAMILY"/>
    <property type="match status" value="1"/>
</dbReference>
<reference evidence="5 6" key="1">
    <citation type="submission" date="2013-06" db="EMBL/GenBank/DDBJ databases">
        <authorList>
            <person name="Weinstock G."/>
            <person name="Sodergren E."/>
            <person name="Lobos E.A."/>
            <person name="Fulton L."/>
            <person name="Fulton R."/>
            <person name="Courtney L."/>
            <person name="Fronick C."/>
            <person name="O'Laughlin M."/>
            <person name="Godfrey J."/>
            <person name="Wilson R.M."/>
            <person name="Miner T."/>
            <person name="Farmer C."/>
            <person name="Delehaunty K."/>
            <person name="Cordes M."/>
            <person name="Minx P."/>
            <person name="Tomlinson C."/>
            <person name="Chen J."/>
            <person name="Wollam A."/>
            <person name="Pepin K.H."/>
            <person name="Bhonagiri V."/>
            <person name="Zhang X."/>
            <person name="Warren W."/>
            <person name="Mitreva M."/>
            <person name="Mardis E.R."/>
            <person name="Wilson R.K."/>
        </authorList>
    </citation>
    <scope>NUCLEOTIDE SEQUENCE [LARGE SCALE GENOMIC DNA]</scope>
    <source>
        <strain evidence="5 6">W1703</strain>
    </source>
</reference>
<proteinExistence type="predicted"/>
<dbReference type="InterPro" id="IPR011991">
    <property type="entry name" value="ArsR-like_HTH"/>
</dbReference>
<dbReference type="Pfam" id="PF01638">
    <property type="entry name" value="HxlR"/>
    <property type="match status" value="1"/>
</dbReference>
<evidence type="ECO:0000259" key="4">
    <source>
        <dbReference type="PROSITE" id="PS51118"/>
    </source>
</evidence>
<accession>U2IWE5</accession>
<dbReference type="Proteomes" id="UP000016617">
    <property type="component" value="Unassembled WGS sequence"/>
</dbReference>
<dbReference type="Gene3D" id="1.10.10.10">
    <property type="entry name" value="Winged helix-like DNA-binding domain superfamily/Winged helix DNA-binding domain"/>
    <property type="match status" value="1"/>
</dbReference>
<dbReference type="InterPro" id="IPR002577">
    <property type="entry name" value="HTH_HxlR"/>
</dbReference>
<evidence type="ECO:0000313" key="6">
    <source>
        <dbReference type="Proteomes" id="UP000016617"/>
    </source>
</evidence>
<evidence type="ECO:0000313" key="5">
    <source>
        <dbReference type="EMBL" id="ERJ78291.1"/>
    </source>
</evidence>
<dbReference type="AlphaFoldDB" id="U2IWE5"/>
<dbReference type="CDD" id="cd00090">
    <property type="entry name" value="HTH_ARSR"/>
    <property type="match status" value="1"/>
</dbReference>
<name>U2IWE5_9STRE</name>
<dbReference type="EMBL" id="AWVA01000015">
    <property type="protein sequence ID" value="ERJ78291.1"/>
    <property type="molecule type" value="Genomic_DNA"/>
</dbReference>
<keyword evidence="3" id="KW-0804">Transcription</keyword>
<evidence type="ECO:0000256" key="2">
    <source>
        <dbReference type="ARBA" id="ARBA00023125"/>
    </source>
</evidence>
<evidence type="ECO:0000256" key="1">
    <source>
        <dbReference type="ARBA" id="ARBA00023015"/>
    </source>
</evidence>
<keyword evidence="1" id="KW-0805">Transcription regulation</keyword>
<feature type="domain" description="HTH hxlR-type" evidence="4">
    <location>
        <begin position="17"/>
        <end position="116"/>
    </location>
</feature>
<comment type="caution">
    <text evidence="5">The sequence shown here is derived from an EMBL/GenBank/DDBJ whole genome shotgun (WGS) entry which is preliminary data.</text>
</comment>
<organism evidence="5 6">
    <name type="scientific">Streptococcus sobrinus W1703</name>
    <dbReference type="NCBI Taxonomy" id="1227275"/>
    <lineage>
        <taxon>Bacteria</taxon>
        <taxon>Bacillati</taxon>
        <taxon>Bacillota</taxon>
        <taxon>Bacilli</taxon>
        <taxon>Lactobacillales</taxon>
        <taxon>Streptococcaceae</taxon>
        <taxon>Streptococcus</taxon>
    </lineage>
</organism>